<evidence type="ECO:0008006" key="5">
    <source>
        <dbReference type="Google" id="ProtNLM"/>
    </source>
</evidence>
<feature type="domain" description="Restriction endonuclease type II EcoRII C-terminal" evidence="1">
    <location>
        <begin position="220"/>
        <end position="383"/>
    </location>
</feature>
<organism evidence="3 4">
    <name type="scientific">Rossellomorea marisflavi</name>
    <dbReference type="NCBI Taxonomy" id="189381"/>
    <lineage>
        <taxon>Bacteria</taxon>
        <taxon>Bacillati</taxon>
        <taxon>Bacillota</taxon>
        <taxon>Bacilli</taxon>
        <taxon>Bacillales</taxon>
        <taxon>Bacillaceae</taxon>
        <taxon>Rossellomorea</taxon>
    </lineage>
</organism>
<dbReference type="InterPro" id="IPR038365">
    <property type="entry name" value="EcoRII_C_sf"/>
</dbReference>
<gene>
    <name evidence="3" type="ORF">AF331_12560</name>
</gene>
<dbReference type="Gene3D" id="3.40.91.80">
    <property type="match status" value="1"/>
</dbReference>
<dbReference type="InterPro" id="IPR023372">
    <property type="entry name" value="Rest_endonuc_II_EcoRII_N"/>
</dbReference>
<dbReference type="InterPro" id="IPR011335">
    <property type="entry name" value="Restrct_endonuc-II-like"/>
</dbReference>
<evidence type="ECO:0000313" key="4">
    <source>
        <dbReference type="Proteomes" id="UP000037405"/>
    </source>
</evidence>
<reference evidence="4" key="1">
    <citation type="submission" date="2015-07" db="EMBL/GenBank/DDBJ databases">
        <title>Fjat-14235 jcm11544.</title>
        <authorList>
            <person name="Liu B."/>
            <person name="Wang J."/>
            <person name="Zhu Y."/>
            <person name="Liu G."/>
            <person name="Chen Q."/>
            <person name="Chen Z."/>
            <person name="Lan J."/>
            <person name="Che J."/>
            <person name="Ge C."/>
            <person name="Shi H."/>
            <person name="Pan Z."/>
            <person name="Liu X."/>
        </authorList>
    </citation>
    <scope>NUCLEOTIDE SEQUENCE [LARGE SCALE GENOMIC DNA]</scope>
    <source>
        <strain evidence="4">JCM 11544</strain>
    </source>
</reference>
<dbReference type="InterPro" id="IPR015300">
    <property type="entry name" value="DNA-bd_pseudobarrel_sf"/>
</dbReference>
<dbReference type="Gene3D" id="2.40.330.10">
    <property type="entry name" value="DNA-binding pseudobarrel domain"/>
    <property type="match status" value="1"/>
</dbReference>
<sequence>MSQNNSGKLSSLLEAAKHIGRFYCKFVTANDVGLTNAHQEGIHISKSAWGIFFQEAGTKGENKHRIVKIDIEGLYPFDSRVSYYGKGTRNEYRITRFWTNSPFDKARQLGNLIIFLPMGGDNFKVYILDTDDEIELFTQTFSLNLVNNNAVYNHGIIEELNMSKKLEEEIEKTVLLYNDFPSTVNMATISRAIHYKVYKNTKKNSDQLLLEWVKTEFATFRTLEKKLYQEYLTKPFLEVEPLITVANSILNRRKSRAGQSLEHHVDFLLNSFQLPFAHPGKSEGNKKPDFLLPSNNAYSDSNYPTSSLIFLGAKTTCKDRWRQILNEANRISEKHLLTLQQGISANQLDEMAEEKVTLVVPEPYHKMYPAEYRDRLWTVEKFIEFAKGKYLTKEM</sequence>
<dbReference type="GO" id="GO:0009307">
    <property type="term" value="P:DNA restriction-modification system"/>
    <property type="evidence" value="ECO:0007669"/>
    <property type="project" value="InterPro"/>
</dbReference>
<evidence type="ECO:0000313" key="3">
    <source>
        <dbReference type="EMBL" id="KON84838.1"/>
    </source>
</evidence>
<dbReference type="GO" id="GO:0003677">
    <property type="term" value="F:DNA binding"/>
    <property type="evidence" value="ECO:0007669"/>
    <property type="project" value="InterPro"/>
</dbReference>
<comment type="caution">
    <text evidence="3">The sequence shown here is derived from an EMBL/GenBank/DDBJ whole genome shotgun (WGS) entry which is preliminary data.</text>
</comment>
<dbReference type="OrthoDB" id="9797574at2"/>
<dbReference type="SUPFAM" id="SSF101936">
    <property type="entry name" value="DNA-binding pseudobarrel domain"/>
    <property type="match status" value="1"/>
</dbReference>
<dbReference type="EMBL" id="LGUE01000004">
    <property type="protein sequence ID" value="KON84838.1"/>
    <property type="molecule type" value="Genomic_DNA"/>
</dbReference>
<dbReference type="RefSeq" id="WP_053428438.1">
    <property type="nucleotide sequence ID" value="NZ_LGUE01000004.1"/>
</dbReference>
<keyword evidence="4" id="KW-1185">Reference proteome</keyword>
<name>A0A0M0G4X2_9BACI</name>
<dbReference type="GO" id="GO:0009036">
    <property type="term" value="F:type II site-specific deoxyribonuclease activity"/>
    <property type="evidence" value="ECO:0007669"/>
    <property type="project" value="InterPro"/>
</dbReference>
<dbReference type="InterPro" id="IPR015109">
    <property type="entry name" value="Restrct_endonuc_II_EcoRII_C"/>
</dbReference>
<dbReference type="PATRIC" id="fig|189381.12.peg.2550"/>
<evidence type="ECO:0000259" key="2">
    <source>
        <dbReference type="Pfam" id="PF09217"/>
    </source>
</evidence>
<accession>A0A0M0G4X2</accession>
<dbReference type="Pfam" id="PF09217">
    <property type="entry name" value="EcoRII-N"/>
    <property type="match status" value="1"/>
</dbReference>
<proteinExistence type="predicted"/>
<dbReference type="SUPFAM" id="SSF52980">
    <property type="entry name" value="Restriction endonuclease-like"/>
    <property type="match status" value="1"/>
</dbReference>
<dbReference type="Pfam" id="PF09019">
    <property type="entry name" value="EcoRII-C"/>
    <property type="match status" value="1"/>
</dbReference>
<feature type="domain" description="Restriction endonuclease type II EcoRII N-terminal" evidence="2">
    <location>
        <begin position="22"/>
        <end position="136"/>
    </location>
</feature>
<dbReference type="AlphaFoldDB" id="A0A0M0G4X2"/>
<evidence type="ECO:0000259" key="1">
    <source>
        <dbReference type="Pfam" id="PF09019"/>
    </source>
</evidence>
<dbReference type="Proteomes" id="UP000037405">
    <property type="component" value="Unassembled WGS sequence"/>
</dbReference>
<dbReference type="REBASE" id="134897">
    <property type="entry name" value="BmaTF11ORF12565P"/>
</dbReference>
<protein>
    <recommendedName>
        <fullName evidence="5">Restriction endonuclease</fullName>
    </recommendedName>
</protein>